<feature type="non-terminal residue" evidence="2">
    <location>
        <position position="1"/>
    </location>
</feature>
<feature type="region of interest" description="Disordered" evidence="1">
    <location>
        <begin position="1"/>
        <end position="34"/>
    </location>
</feature>
<gene>
    <name evidence="2" type="ORF">V1478_017891</name>
</gene>
<reference evidence="2 3" key="1">
    <citation type="journal article" date="2024" name="Ann. Entomol. Soc. Am.">
        <title>Genomic analyses of the southern and eastern yellowjacket wasps (Hymenoptera: Vespidae) reveal evolutionary signatures of social life.</title>
        <authorList>
            <person name="Catto M.A."/>
            <person name="Caine P.B."/>
            <person name="Orr S.E."/>
            <person name="Hunt B.G."/>
            <person name="Goodisman M.A.D."/>
        </authorList>
    </citation>
    <scope>NUCLEOTIDE SEQUENCE [LARGE SCALE GENOMIC DNA]</scope>
    <source>
        <strain evidence="2">233</strain>
        <tissue evidence="2">Head and thorax</tissue>
    </source>
</reference>
<dbReference type="AlphaFoldDB" id="A0ABD1ZVI1"/>
<evidence type="ECO:0000313" key="2">
    <source>
        <dbReference type="EMBL" id="KAL2712368.1"/>
    </source>
</evidence>
<comment type="caution">
    <text evidence="2">The sequence shown here is derived from an EMBL/GenBank/DDBJ whole genome shotgun (WGS) entry which is preliminary data.</text>
</comment>
<dbReference type="EMBL" id="JAUDFV010000166">
    <property type="protein sequence ID" value="KAL2712368.1"/>
    <property type="molecule type" value="Genomic_DNA"/>
</dbReference>
<keyword evidence="3" id="KW-1185">Reference proteome</keyword>
<dbReference type="Proteomes" id="UP001607302">
    <property type="component" value="Unassembled WGS sequence"/>
</dbReference>
<protein>
    <submittedName>
        <fullName evidence="2">Uncharacterized protein</fullName>
    </submittedName>
</protein>
<proteinExistence type="predicted"/>
<evidence type="ECO:0000256" key="1">
    <source>
        <dbReference type="SAM" id="MobiDB-lite"/>
    </source>
</evidence>
<feature type="compositionally biased region" description="Basic and acidic residues" evidence="1">
    <location>
        <begin position="7"/>
        <end position="30"/>
    </location>
</feature>
<sequence length="122" mass="13994">EPQNQKEPTEEPDMSKNKNTNDQHSSHSNEKSNQFVVVKDILSTPLNNKHVHEERINPDATQSQLVFTKIETGKEDVLKNKPKKLIQEQKFTTATTVKKEKELQTVTRIENASCDYSIIVYA</sequence>
<accession>A0ABD1ZVI1</accession>
<evidence type="ECO:0000313" key="3">
    <source>
        <dbReference type="Proteomes" id="UP001607302"/>
    </source>
</evidence>
<organism evidence="2 3">
    <name type="scientific">Vespula squamosa</name>
    <name type="common">Southern yellow jacket</name>
    <name type="synonym">Wasp</name>
    <dbReference type="NCBI Taxonomy" id="30214"/>
    <lineage>
        <taxon>Eukaryota</taxon>
        <taxon>Metazoa</taxon>
        <taxon>Ecdysozoa</taxon>
        <taxon>Arthropoda</taxon>
        <taxon>Hexapoda</taxon>
        <taxon>Insecta</taxon>
        <taxon>Pterygota</taxon>
        <taxon>Neoptera</taxon>
        <taxon>Endopterygota</taxon>
        <taxon>Hymenoptera</taxon>
        <taxon>Apocrita</taxon>
        <taxon>Aculeata</taxon>
        <taxon>Vespoidea</taxon>
        <taxon>Vespidae</taxon>
        <taxon>Vespinae</taxon>
        <taxon>Vespula</taxon>
    </lineage>
</organism>
<name>A0ABD1ZVI1_VESSQ</name>